<feature type="compositionally biased region" description="Basic and acidic residues" evidence="1">
    <location>
        <begin position="1665"/>
        <end position="1676"/>
    </location>
</feature>
<dbReference type="GO" id="GO:0005667">
    <property type="term" value="C:transcription regulator complex"/>
    <property type="evidence" value="ECO:0007669"/>
    <property type="project" value="TreeGrafter"/>
</dbReference>
<dbReference type="GO" id="GO:0003713">
    <property type="term" value="F:transcription coactivator activity"/>
    <property type="evidence" value="ECO:0007669"/>
    <property type="project" value="InterPro"/>
</dbReference>
<feature type="compositionally biased region" description="Polar residues" evidence="1">
    <location>
        <begin position="1690"/>
        <end position="1735"/>
    </location>
</feature>
<reference evidence="3 4" key="1">
    <citation type="journal article" date="2017" name="Nat. Ecol. Evol.">
        <title>Scallop genome provides insights into evolution of bilaterian karyotype and development.</title>
        <authorList>
            <person name="Wang S."/>
            <person name="Zhang J."/>
            <person name="Jiao W."/>
            <person name="Li J."/>
            <person name="Xun X."/>
            <person name="Sun Y."/>
            <person name="Guo X."/>
            <person name="Huan P."/>
            <person name="Dong B."/>
            <person name="Zhang L."/>
            <person name="Hu X."/>
            <person name="Sun X."/>
            <person name="Wang J."/>
            <person name="Zhao C."/>
            <person name="Wang Y."/>
            <person name="Wang D."/>
            <person name="Huang X."/>
            <person name="Wang R."/>
            <person name="Lv J."/>
            <person name="Li Y."/>
            <person name="Zhang Z."/>
            <person name="Liu B."/>
            <person name="Lu W."/>
            <person name="Hui Y."/>
            <person name="Liang J."/>
            <person name="Zhou Z."/>
            <person name="Hou R."/>
            <person name="Li X."/>
            <person name="Liu Y."/>
            <person name="Li H."/>
            <person name="Ning X."/>
            <person name="Lin Y."/>
            <person name="Zhao L."/>
            <person name="Xing Q."/>
            <person name="Dou J."/>
            <person name="Li Y."/>
            <person name="Mao J."/>
            <person name="Guo H."/>
            <person name="Dou H."/>
            <person name="Li T."/>
            <person name="Mu C."/>
            <person name="Jiang W."/>
            <person name="Fu Q."/>
            <person name="Fu X."/>
            <person name="Miao Y."/>
            <person name="Liu J."/>
            <person name="Yu Q."/>
            <person name="Li R."/>
            <person name="Liao H."/>
            <person name="Li X."/>
            <person name="Kong Y."/>
            <person name="Jiang Z."/>
            <person name="Chourrout D."/>
            <person name="Li R."/>
            <person name="Bao Z."/>
        </authorList>
    </citation>
    <scope>NUCLEOTIDE SEQUENCE [LARGE SCALE GENOMIC DNA]</scope>
    <source>
        <strain evidence="3 4">PY_sf001</strain>
    </source>
</reference>
<dbReference type="InterPro" id="IPR032715">
    <property type="entry name" value="NCOA6_TRADD-N"/>
</dbReference>
<feature type="compositionally biased region" description="Low complexity" evidence="1">
    <location>
        <begin position="202"/>
        <end position="215"/>
    </location>
</feature>
<feature type="compositionally biased region" description="Polar residues" evidence="1">
    <location>
        <begin position="168"/>
        <end position="182"/>
    </location>
</feature>
<dbReference type="Pfam" id="PF13820">
    <property type="entry name" value="NCOA6_TRADD-N"/>
    <property type="match status" value="1"/>
</dbReference>
<dbReference type="STRING" id="6573.A0A210PEQ0"/>
<keyword evidence="3" id="KW-0675">Receptor</keyword>
<dbReference type="Proteomes" id="UP000242188">
    <property type="component" value="Unassembled WGS sequence"/>
</dbReference>
<feature type="compositionally biased region" description="Basic and acidic residues" evidence="1">
    <location>
        <begin position="1795"/>
        <end position="1806"/>
    </location>
</feature>
<feature type="compositionally biased region" description="Polar residues" evidence="1">
    <location>
        <begin position="613"/>
        <end position="623"/>
    </location>
</feature>
<feature type="compositionally biased region" description="Low complexity" evidence="1">
    <location>
        <begin position="579"/>
        <end position="611"/>
    </location>
</feature>
<proteinExistence type="predicted"/>
<feature type="compositionally biased region" description="Low complexity" evidence="1">
    <location>
        <begin position="1064"/>
        <end position="1078"/>
    </location>
</feature>
<feature type="compositionally biased region" description="Basic residues" evidence="1">
    <location>
        <begin position="330"/>
        <end position="340"/>
    </location>
</feature>
<feature type="compositionally biased region" description="Basic residues" evidence="1">
    <location>
        <begin position="1989"/>
        <end position="1999"/>
    </location>
</feature>
<feature type="compositionally biased region" description="Polar residues" evidence="1">
    <location>
        <begin position="1114"/>
        <end position="1126"/>
    </location>
</feature>
<dbReference type="EMBL" id="NEDP02076747">
    <property type="protein sequence ID" value="OWF34931.1"/>
    <property type="molecule type" value="Genomic_DNA"/>
</dbReference>
<feature type="region of interest" description="Disordered" evidence="1">
    <location>
        <begin position="1268"/>
        <end position="1302"/>
    </location>
</feature>
<feature type="compositionally biased region" description="Low complexity" evidence="1">
    <location>
        <begin position="489"/>
        <end position="500"/>
    </location>
</feature>
<accession>A0A210PEQ0</accession>
<evidence type="ECO:0000313" key="3">
    <source>
        <dbReference type="EMBL" id="OWF34931.1"/>
    </source>
</evidence>
<feature type="region of interest" description="Disordered" evidence="1">
    <location>
        <begin position="314"/>
        <end position="371"/>
    </location>
</feature>
<dbReference type="OrthoDB" id="5967287at2759"/>
<evidence type="ECO:0000313" key="4">
    <source>
        <dbReference type="Proteomes" id="UP000242188"/>
    </source>
</evidence>
<feature type="region of interest" description="Disordered" evidence="1">
    <location>
        <begin position="167"/>
        <end position="279"/>
    </location>
</feature>
<feature type="compositionally biased region" description="Basic and acidic residues" evidence="1">
    <location>
        <begin position="1742"/>
        <end position="1756"/>
    </location>
</feature>
<evidence type="ECO:0000259" key="2">
    <source>
        <dbReference type="Pfam" id="PF13820"/>
    </source>
</evidence>
<dbReference type="GO" id="GO:0035097">
    <property type="term" value="C:histone methyltransferase complex"/>
    <property type="evidence" value="ECO:0007669"/>
    <property type="project" value="TreeGrafter"/>
</dbReference>
<name>A0A210PEQ0_MIZYE</name>
<feature type="compositionally biased region" description="Polar residues" evidence="1">
    <location>
        <begin position="1148"/>
        <end position="1162"/>
    </location>
</feature>
<feature type="compositionally biased region" description="Polar residues" evidence="1">
    <location>
        <begin position="1420"/>
        <end position="1441"/>
    </location>
</feature>
<feature type="compositionally biased region" description="Polar residues" evidence="1">
    <location>
        <begin position="216"/>
        <end position="238"/>
    </location>
</feature>
<feature type="region of interest" description="Disordered" evidence="1">
    <location>
        <begin position="1657"/>
        <end position="1676"/>
    </location>
</feature>
<feature type="compositionally biased region" description="Polar residues" evidence="1">
    <location>
        <begin position="1285"/>
        <end position="1297"/>
    </location>
</feature>
<feature type="region of interest" description="Disordered" evidence="1">
    <location>
        <begin position="1690"/>
        <end position="1836"/>
    </location>
</feature>
<protein>
    <submittedName>
        <fullName evidence="3">Nuclear receptor coactivator 6</fullName>
    </submittedName>
</protein>
<dbReference type="GO" id="GO:0045944">
    <property type="term" value="P:positive regulation of transcription by RNA polymerase II"/>
    <property type="evidence" value="ECO:0007669"/>
    <property type="project" value="TreeGrafter"/>
</dbReference>
<feature type="compositionally biased region" description="Polar residues" evidence="1">
    <location>
        <begin position="630"/>
        <end position="648"/>
    </location>
</feature>
<keyword evidence="4" id="KW-1185">Reference proteome</keyword>
<comment type="caution">
    <text evidence="3">The sequence shown here is derived from an EMBL/GenBank/DDBJ whole genome shotgun (WGS) entry which is preliminary data.</text>
</comment>
<feature type="compositionally biased region" description="Polar residues" evidence="1">
    <location>
        <begin position="523"/>
        <end position="537"/>
    </location>
</feature>
<feature type="compositionally biased region" description="Polar residues" evidence="1">
    <location>
        <begin position="1933"/>
        <end position="1944"/>
    </location>
</feature>
<feature type="compositionally biased region" description="Polar residues" evidence="1">
    <location>
        <begin position="1757"/>
        <end position="1773"/>
    </location>
</feature>
<dbReference type="PANTHER" id="PTHR15690:SF0">
    <property type="entry name" value="NUCLEAR RECEPTOR COACTIVATOR 6"/>
    <property type="match status" value="1"/>
</dbReference>
<feature type="region of interest" description="Disordered" evidence="1">
    <location>
        <begin position="826"/>
        <end position="852"/>
    </location>
</feature>
<organism evidence="3 4">
    <name type="scientific">Mizuhopecten yessoensis</name>
    <name type="common">Japanese scallop</name>
    <name type="synonym">Patinopecten yessoensis</name>
    <dbReference type="NCBI Taxonomy" id="6573"/>
    <lineage>
        <taxon>Eukaryota</taxon>
        <taxon>Metazoa</taxon>
        <taxon>Spiralia</taxon>
        <taxon>Lophotrochozoa</taxon>
        <taxon>Mollusca</taxon>
        <taxon>Bivalvia</taxon>
        <taxon>Autobranchia</taxon>
        <taxon>Pteriomorphia</taxon>
        <taxon>Pectinida</taxon>
        <taxon>Pectinoidea</taxon>
        <taxon>Pectinidae</taxon>
        <taxon>Mizuhopecten</taxon>
    </lineage>
</organism>
<feature type="region of interest" description="Disordered" evidence="1">
    <location>
        <begin position="1052"/>
        <end position="1078"/>
    </location>
</feature>
<dbReference type="InterPro" id="IPR026638">
    <property type="entry name" value="NCOA6"/>
</dbReference>
<feature type="region of interest" description="Disordered" evidence="1">
    <location>
        <begin position="122"/>
        <end position="148"/>
    </location>
</feature>
<feature type="compositionally biased region" description="Polar residues" evidence="1">
    <location>
        <begin position="345"/>
        <end position="357"/>
    </location>
</feature>
<sequence length="1999" mass="215516">MGPQEDYIETVFTCEGDINDPNLQSRLEDFRKGLRDLLSTDKRKLILKKVEPWNSVRVTFNIPREAAHRLKQLAQQGDSTLRQLGVLAVQIEGDQIISLTIAGRNNERTRLVFRTESDTVDAPSVSMIDPGGRTNDFETPGPSNAESTTQKNIADYLRQGAPLFDTLFGQQSSAPDGFQSSGPRDVMPFASMGMPSSATGRGPSQSQQSFGFPQGKNPTSAQSHQSGFFPFDQQTKGSLGQPGMKMPSPPGLSPHSIPQQQGHELSLPPPPPYPHGSALVNNFVKGGRYPTTSTGSPLLVNLLQTEPSLAGINNFMHSKMLPPPETGSPPKKKRRQRKPKEKPNATVSETQSQSPSTPLAVPSSEGEVSIQSVPNPALATCGLPLVTSGSSSNMPSIPMVTQALPASTQPAVTFSGRQPIHPPHSPSHQSMDTNLHTVTSTAASNLIPLSQEPIPRKSESGDVSQFLPENTAGKIINPYTGLLEPMENSSDTSPIKSDSSLDGFSPHKNPIKRSPKDKKQPPSGISPNKHLTINNVMHQGRMPPSSDRISSVPSSSAGHPSVNYSRQQHQQNETVAVYSSSSNNLMLPSSSSSSLSSVSSMSPSPLPLMSPASRGNSGYVHSSPTRKDSVTSVYNSNSTQNRTVNRSPAGQEYMPVSSASQGFVTKSPTSSSQRSLPGFMPGMSTTVEMQPLHQSVYKSLTSGFPEDNHLTTVCCGAHTTTSASPTLSQRQQQQHVATNVVTASTQQKMSSAITSPSNSEQLLNPHVMNHPAKHASVVGTSTNCLIDSPGGDSENSSQSSLLHEHSSQNDIAASGCTLEQETKVYNHDSGIGSSSERSDGTPSEPGDDFKAAHANSEDCSASIKHFLDGINKTTCVPKSDAQVITVGYAMSNSHVNKNTLKHNSDISSILSMPMEKALNHQTFNHVNCRKDKTKVMNHVGPSHQNTVLHWSTREKIFSNQVESNKRKSPKQFLREECVAQVMTNKQKLPPYTADHLKHMQKMDPLMPQHGNCNSTFGGADVHATMSTFSHGINNMGKTDESRRVPFSTQQDVVRSTVPSHKVNSHTASSCTSPRSSMMSDDTYRMCNKDYNNVQPMTNNIMSRPPTGQPGASVASFSSPDTSQPNVSHYYPQKSFPRNHQVDKRTKSPLANNPMSVASSQPDNVIPSTGMMGFGKSPDGVHSVNYSTCISDVMSNGPVTSKLDSGRFVTSSSGSYDPQKYITSATSTNKRRSPASSMINSLPQHFFDPALPLAKRLTESVQKLVKPLPSIDQSSLPHAQHKSPVNMATKSQASNSPPRLTRTAPDIRLSVSEAAMVGKFVKSNSPFDMDTAAPPHLSAEIPSLMACRTHEDGLVNNQDCLPISSHPSIKDDFQALPSQESSVSFTGSSTHHTFPNCDSNVPVHSEPNSESVLVNPIQGRVHSTNDSTNGGTKGASNTPTESWTATLETQPNSSANSASGSSSIYPLTTANSASVGGSVLQMSTPSLKQKGTSHIGATRSDCVSIYTTGGGIPTHTGSSTNTDNKTSAVAVEAKHKFEQDEQTGHSPSKVTLNCNGNECNSSSTENSKNCSPNLLLNCSANNNLCTNTSQCPEITSSRAECVGSAAVDGITPTCANTDNLHQQHSGDSTASHVNTLQNCEDVNGEQPGTLSQIQYTANSSVQSMNRSEKEEDSHVEEMTNNVPQLLPVYSDSNQVNCTDDISDSTATSVTSRPQRQTSVPDSTRPLTPDDFSTTTMALRRSRKSSESNENRPIENKPTENLSSAQHNLRLTRQRISPADPAEKEVGTRQRSNTADSQDKSVDGDSGKNLRTSSRRRKPMQNDEISATDPNKKITNLDDCEVAKHTRSSDTKDNNVGTTLKNDIVKVSANETIDGLTATLDSVKTGLRNRTQNKAPSGDEKTKVVNKDPKKKPLVSDDEIAQNKKAQLSRRSRHSPTLSQDKIQNQIRDRSPVRSRTRTLVPANTDPQEDSKRSTRSSKPRDATETLPPANKRRRSSRDHR</sequence>
<feature type="region of interest" description="Disordered" evidence="1">
    <location>
        <begin position="1419"/>
        <end position="1441"/>
    </location>
</feature>
<feature type="compositionally biased region" description="Basic and acidic residues" evidence="1">
    <location>
        <begin position="1967"/>
        <end position="1982"/>
    </location>
</feature>
<feature type="domain" description="Nuclear receptor coactivator 6 TRADD-N" evidence="2">
    <location>
        <begin position="10"/>
        <end position="111"/>
    </location>
</feature>
<dbReference type="PANTHER" id="PTHR15690">
    <property type="entry name" value="NUCLEAR RECEPTOR COACTIVATOR 6"/>
    <property type="match status" value="1"/>
</dbReference>
<feature type="compositionally biased region" description="Basic and acidic residues" evidence="1">
    <location>
        <begin position="1895"/>
        <end position="1906"/>
    </location>
</feature>
<feature type="region of interest" description="Disordered" evidence="1">
    <location>
        <begin position="1101"/>
        <end position="1162"/>
    </location>
</feature>
<feature type="compositionally biased region" description="Low complexity" evidence="1">
    <location>
        <begin position="543"/>
        <end position="562"/>
    </location>
</feature>
<evidence type="ECO:0000256" key="1">
    <source>
        <dbReference type="SAM" id="MobiDB-lite"/>
    </source>
</evidence>
<gene>
    <name evidence="3" type="ORF">KP79_PYT08662</name>
</gene>
<feature type="region of interest" description="Disordered" evidence="1">
    <location>
        <begin position="781"/>
        <end position="809"/>
    </location>
</feature>
<feature type="region of interest" description="Disordered" evidence="1">
    <location>
        <begin position="1882"/>
        <end position="1999"/>
    </location>
</feature>
<feature type="compositionally biased region" description="Polar residues" evidence="1">
    <location>
        <begin position="563"/>
        <end position="578"/>
    </location>
</feature>
<feature type="region of interest" description="Disordered" evidence="1">
    <location>
        <begin position="481"/>
        <end position="650"/>
    </location>
</feature>